<evidence type="ECO:0000256" key="4">
    <source>
        <dbReference type="PROSITE-ProRule" id="PRU00175"/>
    </source>
</evidence>
<reference evidence="6 7" key="1">
    <citation type="journal article" date="2019" name="Genome Biol. Evol.">
        <title>The Rhododendron genome and chromosomal organization provide insight into shared whole-genome duplications across the heath family (Ericaceae).</title>
        <authorList>
            <person name="Soza V.L."/>
            <person name="Lindsley D."/>
            <person name="Waalkes A."/>
            <person name="Ramage E."/>
            <person name="Patwardhan R.P."/>
            <person name="Burton J.N."/>
            <person name="Adey A."/>
            <person name="Kumar A."/>
            <person name="Qiu R."/>
            <person name="Shendure J."/>
            <person name="Hall B."/>
        </authorList>
    </citation>
    <scope>NUCLEOTIDE SEQUENCE [LARGE SCALE GENOMIC DNA]</scope>
    <source>
        <strain evidence="6">RSF 1966-606</strain>
    </source>
</reference>
<gene>
    <name evidence="6" type="ORF">C3L33_20035</name>
</gene>
<evidence type="ECO:0000313" key="7">
    <source>
        <dbReference type="Proteomes" id="UP000428333"/>
    </source>
</evidence>
<dbReference type="EMBL" id="QEFC01003459">
    <property type="protein sequence ID" value="KAE9448065.1"/>
    <property type="molecule type" value="Genomic_DNA"/>
</dbReference>
<dbReference type="Proteomes" id="UP000428333">
    <property type="component" value="Linkage Group LG12"/>
</dbReference>
<evidence type="ECO:0000313" key="6">
    <source>
        <dbReference type="EMBL" id="KAE9448065.1"/>
    </source>
</evidence>
<dbReference type="SUPFAM" id="SSF57850">
    <property type="entry name" value="RING/U-box"/>
    <property type="match status" value="1"/>
</dbReference>
<dbReference type="InterPro" id="IPR013083">
    <property type="entry name" value="Znf_RING/FYVE/PHD"/>
</dbReference>
<keyword evidence="1" id="KW-0479">Metal-binding</keyword>
<proteinExistence type="predicted"/>
<keyword evidence="2 4" id="KW-0863">Zinc-finger</keyword>
<dbReference type="OrthoDB" id="10009520at2759"/>
<name>A0A6A4KQQ3_9ERIC</name>
<feature type="non-terminal residue" evidence="6">
    <location>
        <position position="1"/>
    </location>
</feature>
<evidence type="ECO:0000256" key="1">
    <source>
        <dbReference type="ARBA" id="ARBA00022723"/>
    </source>
</evidence>
<sequence length="104" mass="11695">MFTRALFCLWTHRSVSKVLDGWFADEEKVRRDAGLLQKPVALPHGRDLTCEICFETYPSDRMSAAACGHGFCGSCWQGLFQCTLSIIYLLNTCYLVSVCNGLCF</sequence>
<comment type="caution">
    <text evidence="6">The sequence shown here is derived from an EMBL/GenBank/DDBJ whole genome shotgun (WGS) entry which is preliminary data.</text>
</comment>
<dbReference type="PROSITE" id="PS50089">
    <property type="entry name" value="ZF_RING_2"/>
    <property type="match status" value="1"/>
</dbReference>
<evidence type="ECO:0000256" key="3">
    <source>
        <dbReference type="ARBA" id="ARBA00022833"/>
    </source>
</evidence>
<dbReference type="Gene3D" id="3.30.40.10">
    <property type="entry name" value="Zinc/RING finger domain, C3HC4 (zinc finger)"/>
    <property type="match status" value="1"/>
</dbReference>
<evidence type="ECO:0000256" key="2">
    <source>
        <dbReference type="ARBA" id="ARBA00022771"/>
    </source>
</evidence>
<dbReference type="Pfam" id="PF00097">
    <property type="entry name" value="zf-C3HC4"/>
    <property type="match status" value="1"/>
</dbReference>
<evidence type="ECO:0000259" key="5">
    <source>
        <dbReference type="PROSITE" id="PS50089"/>
    </source>
</evidence>
<dbReference type="InterPro" id="IPR018957">
    <property type="entry name" value="Znf_C3HC4_RING-type"/>
</dbReference>
<dbReference type="InterPro" id="IPR001841">
    <property type="entry name" value="Znf_RING"/>
</dbReference>
<keyword evidence="3" id="KW-0862">Zinc</keyword>
<keyword evidence="7" id="KW-1185">Reference proteome</keyword>
<accession>A0A6A4KQQ3</accession>
<protein>
    <recommendedName>
        <fullName evidence="5">RING-type domain-containing protein</fullName>
    </recommendedName>
</protein>
<feature type="domain" description="RING-type" evidence="5">
    <location>
        <begin position="50"/>
        <end position="82"/>
    </location>
</feature>
<dbReference type="AlphaFoldDB" id="A0A6A4KQQ3"/>
<dbReference type="GO" id="GO:0008270">
    <property type="term" value="F:zinc ion binding"/>
    <property type="evidence" value="ECO:0007669"/>
    <property type="project" value="UniProtKB-KW"/>
</dbReference>
<organism evidence="6 7">
    <name type="scientific">Rhododendron williamsianum</name>
    <dbReference type="NCBI Taxonomy" id="262921"/>
    <lineage>
        <taxon>Eukaryota</taxon>
        <taxon>Viridiplantae</taxon>
        <taxon>Streptophyta</taxon>
        <taxon>Embryophyta</taxon>
        <taxon>Tracheophyta</taxon>
        <taxon>Spermatophyta</taxon>
        <taxon>Magnoliopsida</taxon>
        <taxon>eudicotyledons</taxon>
        <taxon>Gunneridae</taxon>
        <taxon>Pentapetalae</taxon>
        <taxon>asterids</taxon>
        <taxon>Ericales</taxon>
        <taxon>Ericaceae</taxon>
        <taxon>Ericoideae</taxon>
        <taxon>Rhodoreae</taxon>
        <taxon>Rhododendron</taxon>
    </lineage>
</organism>